<protein>
    <submittedName>
        <fullName evidence="2">Uncharacterized protein</fullName>
    </submittedName>
</protein>
<keyword evidence="3" id="KW-1185">Reference proteome</keyword>
<proteinExistence type="predicted"/>
<dbReference type="Proteomes" id="UP000269945">
    <property type="component" value="Unassembled WGS sequence"/>
</dbReference>
<sequence>MRSFPLRPLLWRDSPRQAPRHVRRGTGVGFGERQPQDDLKVGHHWPS</sequence>
<organism evidence="2 3">
    <name type="scientific">Gulo gulo</name>
    <name type="common">Wolverine</name>
    <name type="synonym">Gluton</name>
    <dbReference type="NCBI Taxonomy" id="48420"/>
    <lineage>
        <taxon>Eukaryota</taxon>
        <taxon>Metazoa</taxon>
        <taxon>Chordata</taxon>
        <taxon>Craniata</taxon>
        <taxon>Vertebrata</taxon>
        <taxon>Euteleostomi</taxon>
        <taxon>Mammalia</taxon>
        <taxon>Eutheria</taxon>
        <taxon>Laurasiatheria</taxon>
        <taxon>Carnivora</taxon>
        <taxon>Caniformia</taxon>
        <taxon>Musteloidea</taxon>
        <taxon>Mustelidae</taxon>
        <taxon>Guloninae</taxon>
        <taxon>Gulo</taxon>
    </lineage>
</organism>
<comment type="caution">
    <text evidence="2">The sequence shown here is derived from an EMBL/GenBank/DDBJ whole genome shotgun (WGS) entry which is preliminary data.</text>
</comment>
<evidence type="ECO:0000313" key="2">
    <source>
        <dbReference type="EMBL" id="VCX40566.1"/>
    </source>
</evidence>
<dbReference type="EMBL" id="CYRY02045219">
    <property type="protein sequence ID" value="VCX40566.1"/>
    <property type="molecule type" value="Genomic_DNA"/>
</dbReference>
<dbReference type="AlphaFoldDB" id="A0A9X9MAK2"/>
<feature type="region of interest" description="Disordered" evidence="1">
    <location>
        <begin position="1"/>
        <end position="47"/>
    </location>
</feature>
<reference evidence="2 3" key="1">
    <citation type="submission" date="2018-10" db="EMBL/GenBank/DDBJ databases">
        <authorList>
            <person name="Ekblom R."/>
            <person name="Jareborg N."/>
        </authorList>
    </citation>
    <scope>NUCLEOTIDE SEQUENCE [LARGE SCALE GENOMIC DNA]</scope>
    <source>
        <tissue evidence="2">Muscle</tissue>
    </source>
</reference>
<evidence type="ECO:0000313" key="3">
    <source>
        <dbReference type="Proteomes" id="UP000269945"/>
    </source>
</evidence>
<name>A0A9X9MAK2_GULGU</name>
<evidence type="ECO:0000256" key="1">
    <source>
        <dbReference type="SAM" id="MobiDB-lite"/>
    </source>
</evidence>
<gene>
    <name evidence="2" type="ORF">BN2614_LOCUS5</name>
</gene>
<accession>A0A9X9MAK2</accession>